<dbReference type="Proteomes" id="UP000011016">
    <property type="component" value="Unassembled WGS sequence"/>
</dbReference>
<sequence>MSQLIAAVSPGSRAARRLIRPLVATLAASGLLLAGACSGGEEPAPGAPESSAGAEHGDTRTITDILGREVTVPATVEHAALGSQRMLYTTAVLNPDEPLDGIAAWPDDMKRNDPEAYNKYREKFPEIEDIATIGKIEDIDPEELLGLEPDVFVVSADKFDSAEEAGLVGTLEKAGVATVAIDFFLDPVNHTVPSIELMGELFGQEDNAERFVDFYEAKKSAVADRLKEEKPEPVDTFLWRAAGNGDCCGTFSDSNLSQIVNFVGGHNIGDDLLPDINAGEVSPEAVVDANPEVLLLTGANWGPANSEFKEGSYVPLGYDEPADKAKEDLKSAIDNQPGIKELDAVKEGRAFAAWHHFYNSPYNFLAMEWFAKAIHPELFADLDPQADFEELHEEFLPIEAEGTFWTGLS</sequence>
<dbReference type="PROSITE" id="PS50983">
    <property type="entry name" value="FE_B12_PBP"/>
    <property type="match status" value="1"/>
</dbReference>
<evidence type="ECO:0000313" key="4">
    <source>
        <dbReference type="EMBL" id="EJZ82874.1"/>
    </source>
</evidence>
<evidence type="ECO:0000313" key="6">
    <source>
        <dbReference type="Proteomes" id="UP000011016"/>
    </source>
</evidence>
<keyword evidence="5" id="KW-1185">Reference proteome</keyword>
<feature type="domain" description="Fe/B12 periplasmic-binding" evidence="2">
    <location>
        <begin position="78"/>
        <end position="382"/>
    </location>
</feature>
<protein>
    <recommendedName>
        <fullName evidence="2">Fe/B12 periplasmic-binding domain-containing protein</fullName>
    </recommendedName>
</protein>
<accession>I7IWL7</accession>
<name>I7IWL7_9CORY</name>
<dbReference type="Pfam" id="PF01497">
    <property type="entry name" value="Peripla_BP_2"/>
    <property type="match status" value="1"/>
</dbReference>
<evidence type="ECO:0000313" key="3">
    <source>
        <dbReference type="EMBL" id="CCI83063.1"/>
    </source>
</evidence>
<dbReference type="PANTHER" id="PTHR30535">
    <property type="entry name" value="VITAMIN B12-BINDING PROTEIN"/>
    <property type="match status" value="1"/>
</dbReference>
<dbReference type="eggNOG" id="COG0614">
    <property type="taxonomic scope" value="Bacteria"/>
</dbReference>
<dbReference type="InterPro" id="IPR050902">
    <property type="entry name" value="ABC_Transporter_SBP"/>
</dbReference>
<reference evidence="4 5" key="2">
    <citation type="submission" date="2012-08" db="EMBL/GenBank/DDBJ databases">
        <title>The Genome Sequence of Turicella otitidis ATCC 51513.</title>
        <authorList>
            <consortium name="The Broad Institute Genome Sequencing Platform"/>
            <person name="Earl A."/>
            <person name="Ward D."/>
            <person name="Feldgarden M."/>
            <person name="Gevers D."/>
            <person name="Huys G."/>
            <person name="Walker B."/>
            <person name="Young S.K."/>
            <person name="Zeng Q."/>
            <person name="Gargeya S."/>
            <person name="Fitzgerald M."/>
            <person name="Haas B."/>
            <person name="Abouelleil A."/>
            <person name="Alvarado L."/>
            <person name="Arachchi H.M."/>
            <person name="Berlin A.M."/>
            <person name="Chapman S.B."/>
            <person name="Goldberg J."/>
            <person name="Griggs A."/>
            <person name="Gujja S."/>
            <person name="Hansen M."/>
            <person name="Howarth C."/>
            <person name="Imamovic A."/>
            <person name="Larimer J."/>
            <person name="McCowen C."/>
            <person name="Montmayeur A."/>
            <person name="Murphy C."/>
            <person name="Neiman D."/>
            <person name="Pearson M."/>
            <person name="Priest M."/>
            <person name="Roberts A."/>
            <person name="Saif S."/>
            <person name="Shea T."/>
            <person name="Sisk P."/>
            <person name="Sykes S."/>
            <person name="Wortman J."/>
            <person name="Nusbaum C."/>
            <person name="Birren B."/>
        </authorList>
    </citation>
    <scope>NUCLEOTIDE SEQUENCE [LARGE SCALE GENOMIC DNA]</scope>
    <source>
        <strain evidence="4 5">ATCC 51513</strain>
    </source>
</reference>
<evidence type="ECO:0000313" key="5">
    <source>
        <dbReference type="Proteomes" id="UP000006078"/>
    </source>
</evidence>
<dbReference type="InterPro" id="IPR002491">
    <property type="entry name" value="ABC_transptr_periplasmic_BD"/>
</dbReference>
<dbReference type="AlphaFoldDB" id="I7IWL7"/>
<comment type="caution">
    <text evidence="3">The sequence shown here is derived from an EMBL/GenBank/DDBJ whole genome shotgun (WGS) entry which is preliminary data.</text>
</comment>
<dbReference type="EMBL" id="AHAE01000013">
    <property type="protein sequence ID" value="EJZ82874.1"/>
    <property type="molecule type" value="Genomic_DNA"/>
</dbReference>
<dbReference type="SUPFAM" id="SSF53807">
    <property type="entry name" value="Helical backbone' metal receptor"/>
    <property type="match status" value="1"/>
</dbReference>
<proteinExistence type="inferred from homology"/>
<dbReference type="EMBL" id="CAJZ01000040">
    <property type="protein sequence ID" value="CCI83063.1"/>
    <property type="molecule type" value="Genomic_DNA"/>
</dbReference>
<dbReference type="Proteomes" id="UP000006078">
    <property type="component" value="Unassembled WGS sequence"/>
</dbReference>
<organism evidence="3 6">
    <name type="scientific">Corynebacterium otitidis ATCC 51513</name>
    <dbReference type="NCBI Taxonomy" id="883169"/>
    <lineage>
        <taxon>Bacteria</taxon>
        <taxon>Bacillati</taxon>
        <taxon>Actinomycetota</taxon>
        <taxon>Actinomycetes</taxon>
        <taxon>Mycobacteriales</taxon>
        <taxon>Corynebacteriaceae</taxon>
        <taxon>Corynebacterium</taxon>
    </lineage>
</organism>
<dbReference type="PANTHER" id="PTHR30535:SF34">
    <property type="entry name" value="MOLYBDATE-BINDING PROTEIN MOLA"/>
    <property type="match status" value="1"/>
</dbReference>
<evidence type="ECO:0000259" key="2">
    <source>
        <dbReference type="PROSITE" id="PS50983"/>
    </source>
</evidence>
<dbReference type="Gene3D" id="3.40.50.1980">
    <property type="entry name" value="Nitrogenase molybdenum iron protein domain"/>
    <property type="match status" value="2"/>
</dbReference>
<evidence type="ECO:0000256" key="1">
    <source>
        <dbReference type="ARBA" id="ARBA00008814"/>
    </source>
</evidence>
<reference evidence="3 6" key="1">
    <citation type="journal article" date="2012" name="J. Bacteriol.">
        <title>Draft Genome Sequence of Turicella otitidis ATCC 51513, Isolated from Middle Ear Fluid from a Child with Otitis Media.</title>
        <authorList>
            <person name="Brinkrolf K."/>
            <person name="Schneider J."/>
            <person name="Knecht M."/>
            <person name="Ruckert C."/>
            <person name="Tauch A."/>
        </authorList>
    </citation>
    <scope>NUCLEOTIDE SEQUENCE [LARGE SCALE GENOMIC DNA]</scope>
    <source>
        <strain evidence="3 6">ATCC 51513</strain>
    </source>
</reference>
<dbReference type="HOGENOM" id="CLU_038034_5_0_11"/>
<comment type="similarity">
    <text evidence="1">Belongs to the bacterial solute-binding protein 8 family.</text>
</comment>
<gene>
    <name evidence="3" type="ORF">BN46_0315</name>
    <name evidence="4" type="ORF">HMPREF9719_00197</name>
</gene>
<dbReference type="OrthoDB" id="9775594at2"/>
<dbReference type="RefSeq" id="WP_004600087.1">
    <property type="nucleotide sequence ID" value="NZ_HF541865.1"/>
</dbReference>